<comment type="caution">
    <text evidence="2">The sequence shown here is derived from an EMBL/GenBank/DDBJ whole genome shotgun (WGS) entry which is preliminary data.</text>
</comment>
<accession>A0AAN7KVC8</accession>
<dbReference type="InterPro" id="IPR036065">
    <property type="entry name" value="BolA-like_sf"/>
</dbReference>
<dbReference type="Proteomes" id="UP001346149">
    <property type="component" value="Unassembled WGS sequence"/>
</dbReference>
<feature type="region of interest" description="Disordered" evidence="1">
    <location>
        <begin position="59"/>
        <end position="84"/>
    </location>
</feature>
<dbReference type="AlphaFoldDB" id="A0AAN7KVC8"/>
<evidence type="ECO:0000256" key="1">
    <source>
        <dbReference type="SAM" id="MobiDB-lite"/>
    </source>
</evidence>
<protein>
    <submittedName>
        <fullName evidence="2">Uncharacterized protein</fullName>
    </submittedName>
</protein>
<name>A0AAN7KVC8_TRANT</name>
<reference evidence="2 3" key="1">
    <citation type="journal article" date="2023" name="Hortic Res">
        <title>Pangenome of water caltrop reveals structural variations and asymmetric subgenome divergence after allopolyploidization.</title>
        <authorList>
            <person name="Zhang X."/>
            <person name="Chen Y."/>
            <person name="Wang L."/>
            <person name="Yuan Y."/>
            <person name="Fang M."/>
            <person name="Shi L."/>
            <person name="Lu R."/>
            <person name="Comes H.P."/>
            <person name="Ma Y."/>
            <person name="Chen Y."/>
            <person name="Huang G."/>
            <person name="Zhou Y."/>
            <person name="Zheng Z."/>
            <person name="Qiu Y."/>
        </authorList>
    </citation>
    <scope>NUCLEOTIDE SEQUENCE [LARGE SCALE GENOMIC DNA]</scope>
    <source>
        <strain evidence="2">F231</strain>
    </source>
</reference>
<dbReference type="EMBL" id="JAXQNO010000018">
    <property type="protein sequence ID" value="KAK4777013.1"/>
    <property type="molecule type" value="Genomic_DNA"/>
</dbReference>
<organism evidence="2 3">
    <name type="scientific">Trapa natans</name>
    <name type="common">Water chestnut</name>
    <dbReference type="NCBI Taxonomy" id="22666"/>
    <lineage>
        <taxon>Eukaryota</taxon>
        <taxon>Viridiplantae</taxon>
        <taxon>Streptophyta</taxon>
        <taxon>Embryophyta</taxon>
        <taxon>Tracheophyta</taxon>
        <taxon>Spermatophyta</taxon>
        <taxon>Magnoliopsida</taxon>
        <taxon>eudicotyledons</taxon>
        <taxon>Gunneridae</taxon>
        <taxon>Pentapetalae</taxon>
        <taxon>rosids</taxon>
        <taxon>malvids</taxon>
        <taxon>Myrtales</taxon>
        <taxon>Lythraceae</taxon>
        <taxon>Trapa</taxon>
    </lineage>
</organism>
<proteinExistence type="predicted"/>
<gene>
    <name evidence="2" type="ORF">SAY86_005701</name>
</gene>
<keyword evidence="3" id="KW-1185">Reference proteome</keyword>
<dbReference type="Gene3D" id="3.30.300.90">
    <property type="entry name" value="BolA-like"/>
    <property type="match status" value="1"/>
</dbReference>
<evidence type="ECO:0000313" key="2">
    <source>
        <dbReference type="EMBL" id="KAK4777013.1"/>
    </source>
</evidence>
<sequence>MSDGKGTNYSSKIKTLGDGEVLVTVVESPAKIGAAMFDVFNQREASLLEIEDVSHEHASHAAIRASGSDGETHFNVKMSPPSSRTSPWLIATVWSRRPR</sequence>
<evidence type="ECO:0000313" key="3">
    <source>
        <dbReference type="Proteomes" id="UP001346149"/>
    </source>
</evidence>